<organism evidence="7 8">
    <name type="scientific">Brevibacterium salitolerans</name>
    <dbReference type="NCBI Taxonomy" id="1403566"/>
    <lineage>
        <taxon>Bacteria</taxon>
        <taxon>Bacillati</taxon>
        <taxon>Actinomycetota</taxon>
        <taxon>Actinomycetes</taxon>
        <taxon>Micrococcales</taxon>
        <taxon>Brevibacteriaceae</taxon>
        <taxon>Brevibacterium</taxon>
    </lineage>
</organism>
<keyword evidence="2" id="KW-0805">Transcription regulation</keyword>
<evidence type="ECO:0000256" key="5">
    <source>
        <dbReference type="PROSITE-ProRule" id="PRU00335"/>
    </source>
</evidence>
<evidence type="ECO:0000313" key="8">
    <source>
        <dbReference type="Proteomes" id="UP001500984"/>
    </source>
</evidence>
<protein>
    <submittedName>
        <fullName evidence="7">TetR family transcriptional regulator C-terminal domain-containing protein</fullName>
    </submittedName>
</protein>
<dbReference type="InterPro" id="IPR009057">
    <property type="entry name" value="Homeodomain-like_sf"/>
</dbReference>
<keyword evidence="3 5" id="KW-0238">DNA-binding</keyword>
<dbReference type="PANTHER" id="PTHR30055">
    <property type="entry name" value="HTH-TYPE TRANSCRIPTIONAL REGULATOR RUTR"/>
    <property type="match status" value="1"/>
</dbReference>
<dbReference type="InterPro" id="IPR039538">
    <property type="entry name" value="BetI_C"/>
</dbReference>
<dbReference type="Gene3D" id="1.10.357.10">
    <property type="entry name" value="Tetracycline Repressor, domain 2"/>
    <property type="match status" value="1"/>
</dbReference>
<evidence type="ECO:0000256" key="1">
    <source>
        <dbReference type="ARBA" id="ARBA00022491"/>
    </source>
</evidence>
<keyword evidence="8" id="KW-1185">Reference proteome</keyword>
<dbReference type="SUPFAM" id="SSF46689">
    <property type="entry name" value="Homeodomain-like"/>
    <property type="match status" value="1"/>
</dbReference>
<name>A0ABN2WDW9_9MICO</name>
<dbReference type="InterPro" id="IPR001647">
    <property type="entry name" value="HTH_TetR"/>
</dbReference>
<feature type="domain" description="HTH tetR-type" evidence="6">
    <location>
        <begin position="8"/>
        <end position="68"/>
    </location>
</feature>
<evidence type="ECO:0000256" key="2">
    <source>
        <dbReference type="ARBA" id="ARBA00023015"/>
    </source>
</evidence>
<dbReference type="Proteomes" id="UP001500984">
    <property type="component" value="Unassembled WGS sequence"/>
</dbReference>
<dbReference type="Pfam" id="PF13977">
    <property type="entry name" value="TetR_C_6"/>
    <property type="match status" value="1"/>
</dbReference>
<proteinExistence type="predicted"/>
<dbReference type="PRINTS" id="PR00455">
    <property type="entry name" value="HTHTETR"/>
</dbReference>
<evidence type="ECO:0000256" key="3">
    <source>
        <dbReference type="ARBA" id="ARBA00023125"/>
    </source>
</evidence>
<evidence type="ECO:0000256" key="4">
    <source>
        <dbReference type="ARBA" id="ARBA00023163"/>
    </source>
</evidence>
<comment type="caution">
    <text evidence="7">The sequence shown here is derived from an EMBL/GenBank/DDBJ whole genome shotgun (WGS) entry which is preliminary data.</text>
</comment>
<dbReference type="InterPro" id="IPR036271">
    <property type="entry name" value="Tet_transcr_reg_TetR-rel_C_sf"/>
</dbReference>
<evidence type="ECO:0000259" key="6">
    <source>
        <dbReference type="PROSITE" id="PS50977"/>
    </source>
</evidence>
<keyword evidence="4" id="KW-0804">Transcription</keyword>
<dbReference type="RefSeq" id="WP_291795398.1">
    <property type="nucleotide sequence ID" value="NZ_BAAAPZ010000002.1"/>
</dbReference>
<dbReference type="PANTHER" id="PTHR30055:SF234">
    <property type="entry name" value="HTH-TYPE TRANSCRIPTIONAL REGULATOR BETI"/>
    <property type="match status" value="1"/>
</dbReference>
<reference evidence="7 8" key="1">
    <citation type="journal article" date="2019" name="Int. J. Syst. Evol. Microbiol.">
        <title>The Global Catalogue of Microorganisms (GCM) 10K type strain sequencing project: providing services to taxonomists for standard genome sequencing and annotation.</title>
        <authorList>
            <consortium name="The Broad Institute Genomics Platform"/>
            <consortium name="The Broad Institute Genome Sequencing Center for Infectious Disease"/>
            <person name="Wu L."/>
            <person name="Ma J."/>
        </authorList>
    </citation>
    <scope>NUCLEOTIDE SEQUENCE [LARGE SCALE GENOMIC DNA]</scope>
    <source>
        <strain evidence="7 8">JCM 15900</strain>
    </source>
</reference>
<dbReference type="Pfam" id="PF00440">
    <property type="entry name" value="TetR_N"/>
    <property type="match status" value="1"/>
</dbReference>
<dbReference type="SUPFAM" id="SSF48498">
    <property type="entry name" value="Tetracyclin repressor-like, C-terminal domain"/>
    <property type="match status" value="1"/>
</dbReference>
<evidence type="ECO:0000313" key="7">
    <source>
        <dbReference type="EMBL" id="GAA2090237.1"/>
    </source>
</evidence>
<dbReference type="InterPro" id="IPR050109">
    <property type="entry name" value="HTH-type_TetR-like_transc_reg"/>
</dbReference>
<feature type="DNA-binding region" description="H-T-H motif" evidence="5">
    <location>
        <begin position="31"/>
        <end position="50"/>
    </location>
</feature>
<accession>A0ABN2WDW9</accession>
<dbReference type="PROSITE" id="PS50977">
    <property type="entry name" value="HTH_TETR_2"/>
    <property type="match status" value="1"/>
</dbReference>
<dbReference type="EMBL" id="BAAAPZ010000002">
    <property type="protein sequence ID" value="GAA2090237.1"/>
    <property type="molecule type" value="Genomic_DNA"/>
</dbReference>
<keyword evidence="1" id="KW-0678">Repressor</keyword>
<gene>
    <name evidence="7" type="ORF">GCM10009823_06540</name>
</gene>
<sequence length="187" mass="20330">MPKIVDHDQRRTEIVHALWEVISERGIEGVTFQAVARSAGFSVGRVQHYFASKDALVRAGCRELIDASAAVHAERTSRSQSPWEALAQLLMQPIPRSEELRLGAAVWYAYMARGVVDPAIGEIAREATHRGLEEASALLRRAGADESAAPRLMGLSAGLAQQVLLRAVQAEEALGLVREEIAALREG</sequence>